<keyword evidence="1" id="KW-0479">Metal-binding</keyword>
<dbReference type="GO" id="GO:0061630">
    <property type="term" value="F:ubiquitin protein ligase activity"/>
    <property type="evidence" value="ECO:0007669"/>
    <property type="project" value="TreeGrafter"/>
</dbReference>
<dbReference type="PROSITE" id="PS00518">
    <property type="entry name" value="ZF_RING_1"/>
    <property type="match status" value="1"/>
</dbReference>
<evidence type="ECO:0000256" key="3">
    <source>
        <dbReference type="ARBA" id="ARBA00022833"/>
    </source>
</evidence>
<gene>
    <name evidence="6" type="ORF">KFE25_000501</name>
</gene>
<evidence type="ECO:0000313" key="6">
    <source>
        <dbReference type="EMBL" id="KAG8467185.1"/>
    </source>
</evidence>
<dbReference type="InterPro" id="IPR015947">
    <property type="entry name" value="PUA-like_sf"/>
</dbReference>
<keyword evidence="7" id="KW-1185">Reference proteome</keyword>
<dbReference type="GO" id="GO:0008270">
    <property type="term" value="F:zinc ion binding"/>
    <property type="evidence" value="ECO:0007669"/>
    <property type="project" value="UniProtKB-KW"/>
</dbReference>
<protein>
    <recommendedName>
        <fullName evidence="5">RING-type domain-containing protein</fullName>
    </recommendedName>
</protein>
<evidence type="ECO:0000259" key="5">
    <source>
        <dbReference type="PROSITE" id="PS50089"/>
    </source>
</evidence>
<dbReference type="InterPro" id="IPR017907">
    <property type="entry name" value="Znf_RING_CS"/>
</dbReference>
<evidence type="ECO:0000313" key="7">
    <source>
        <dbReference type="Proteomes" id="UP000751190"/>
    </source>
</evidence>
<dbReference type="SUPFAM" id="SSF57850">
    <property type="entry name" value="RING/U-box"/>
    <property type="match status" value="1"/>
</dbReference>
<dbReference type="InterPro" id="IPR027370">
    <property type="entry name" value="Znf-RING_euk"/>
</dbReference>
<name>A0A8J5XXE2_DIALT</name>
<dbReference type="SUPFAM" id="SSF88697">
    <property type="entry name" value="PUA domain-like"/>
    <property type="match status" value="1"/>
</dbReference>
<dbReference type="SUPFAM" id="SSF48452">
    <property type="entry name" value="TPR-like"/>
    <property type="match status" value="1"/>
</dbReference>
<feature type="domain" description="RING-type" evidence="5">
    <location>
        <begin position="294"/>
        <end position="336"/>
    </location>
</feature>
<dbReference type="PROSITE" id="PS50089">
    <property type="entry name" value="ZF_RING_2"/>
    <property type="match status" value="1"/>
</dbReference>
<evidence type="ECO:0000256" key="1">
    <source>
        <dbReference type="ARBA" id="ARBA00022723"/>
    </source>
</evidence>
<keyword evidence="3" id="KW-0862">Zinc</keyword>
<dbReference type="OrthoDB" id="264917at2759"/>
<evidence type="ECO:0000256" key="4">
    <source>
        <dbReference type="PROSITE-ProRule" id="PRU00175"/>
    </source>
</evidence>
<dbReference type="Gene3D" id="1.25.40.10">
    <property type="entry name" value="Tetratricopeptide repeat domain"/>
    <property type="match status" value="1"/>
</dbReference>
<dbReference type="Gene3D" id="3.30.40.10">
    <property type="entry name" value="Zinc/RING finger domain, C3HC4 (zinc finger)"/>
    <property type="match status" value="1"/>
</dbReference>
<dbReference type="CDD" id="cd16514">
    <property type="entry name" value="RING-HC_LONFs_rpt2"/>
    <property type="match status" value="1"/>
</dbReference>
<dbReference type="SMART" id="SM00184">
    <property type="entry name" value="RING"/>
    <property type="match status" value="1"/>
</dbReference>
<dbReference type="InterPro" id="IPR001841">
    <property type="entry name" value="Znf_RING"/>
</dbReference>
<dbReference type="PANTHER" id="PTHR23327:SF42">
    <property type="entry name" value="LON PEPTIDASE N-TERMINAL DOMAIN AND RING FINGER PROTEIN C14F5.10C"/>
    <property type="match status" value="1"/>
</dbReference>
<evidence type="ECO:0000256" key="2">
    <source>
        <dbReference type="ARBA" id="ARBA00022771"/>
    </source>
</evidence>
<dbReference type="GO" id="GO:0005737">
    <property type="term" value="C:cytoplasm"/>
    <property type="evidence" value="ECO:0007669"/>
    <property type="project" value="UniProtKB-ARBA"/>
</dbReference>
<comment type="caution">
    <text evidence="6">The sequence shown here is derived from an EMBL/GenBank/DDBJ whole genome shotgun (WGS) entry which is preliminary data.</text>
</comment>
<dbReference type="InterPro" id="IPR011990">
    <property type="entry name" value="TPR-like_helical_dom_sf"/>
</dbReference>
<dbReference type="InterPro" id="IPR003111">
    <property type="entry name" value="Lon_prtase_N"/>
</dbReference>
<dbReference type="AlphaFoldDB" id="A0A8J5XXE2"/>
<dbReference type="InterPro" id="IPR046336">
    <property type="entry name" value="Lon_prtase_N_sf"/>
</dbReference>
<dbReference type="Proteomes" id="UP000751190">
    <property type="component" value="Unassembled WGS sequence"/>
</dbReference>
<dbReference type="PANTHER" id="PTHR23327">
    <property type="entry name" value="RING FINGER PROTEIN 127"/>
    <property type="match status" value="1"/>
</dbReference>
<dbReference type="EMBL" id="JAGTXO010000006">
    <property type="protein sequence ID" value="KAG8467185.1"/>
    <property type="molecule type" value="Genomic_DNA"/>
</dbReference>
<dbReference type="Pfam" id="PF13445">
    <property type="entry name" value="zf-RING_UBOX"/>
    <property type="match status" value="1"/>
</dbReference>
<reference evidence="6" key="1">
    <citation type="submission" date="2021-05" db="EMBL/GenBank/DDBJ databases">
        <title>The genome of the haptophyte Pavlova lutheri (Diacronema luteri, Pavlovales) - a model for lipid biosynthesis in eukaryotic algae.</title>
        <authorList>
            <person name="Hulatt C.J."/>
            <person name="Posewitz M.C."/>
        </authorList>
    </citation>
    <scope>NUCLEOTIDE SEQUENCE</scope>
    <source>
        <strain evidence="6">NIVA-4/92</strain>
    </source>
</reference>
<dbReference type="SMART" id="SM00464">
    <property type="entry name" value="LON"/>
    <property type="match status" value="1"/>
</dbReference>
<dbReference type="OMA" id="RLMPHWS"/>
<dbReference type="InterPro" id="IPR013083">
    <property type="entry name" value="Znf_RING/FYVE/PHD"/>
</dbReference>
<keyword evidence="2 4" id="KW-0863">Zinc-finger</keyword>
<dbReference type="Gene3D" id="2.30.130.40">
    <property type="entry name" value="LON domain-like"/>
    <property type="match status" value="1"/>
</dbReference>
<proteinExistence type="predicted"/>
<organism evidence="6 7">
    <name type="scientific">Diacronema lutheri</name>
    <name type="common">Unicellular marine alga</name>
    <name type="synonym">Monochrysis lutheri</name>
    <dbReference type="NCBI Taxonomy" id="2081491"/>
    <lineage>
        <taxon>Eukaryota</taxon>
        <taxon>Haptista</taxon>
        <taxon>Haptophyta</taxon>
        <taxon>Pavlovophyceae</taxon>
        <taxon>Pavlovales</taxon>
        <taxon>Pavlovaceae</taxon>
        <taxon>Diacronema</taxon>
    </lineage>
</organism>
<sequence>MSAAEVELVDAAAVGYQALLELARAHRRPDLTCEHCAATLFQPTSLGDGATYCRACVPKVPRPVGREVGFGKATNKTLEQLSEAWFPAGSAAARLRQDGNAHFAAGRFAEAAAVYSDAIEHRADAVLLCNRSAARLRLQDADGALRDACLALHLSEPSGRMWAKALFRLGSALNATGARPANALVALAMVAAWSRVHREPLDSTLRALREAAATFARAASLAADPTAPTLSLPALVAALREGGALESAGDAREYMPADVAESFALELAAARERADNARRISAETVIASRECVECPLCVEQLHEPTAIPCGHVLCRSCLSRALDQAFDMPPRCPLCRDDLAPFLTWLNVRARAEAARTRRLHSHGALQLAVCRELQSLLAHHMPVEAAARAAQVRAGEAAAGEADDGDGGGGVSARAPTATIPVFICSVALPGVRCPLHVFEPRYRLMMRRCIDSGRREFGMAPSQELGFGTTLLIDEFTQLPDGRARIATTGARRFRVLEWGNKDGYSTARVEWINDAPLADADATCAAELGRALRAQLDTLLEPVGASRGLGVIEAQLGPIPDDDALLPFWASFLTARNSVELQLALAFGNELRTSPLARLRLLLQVMSRAIAA</sequence>
<accession>A0A8J5XXE2</accession>
<dbReference type="Pfam" id="PF02190">
    <property type="entry name" value="LON_substr_bdg"/>
    <property type="match status" value="1"/>
</dbReference>